<dbReference type="Proteomes" id="UP001206350">
    <property type="component" value="Unassembled WGS sequence"/>
</dbReference>
<dbReference type="RefSeq" id="WP_256891997.1">
    <property type="nucleotide sequence ID" value="NZ_JALJCU010000029.1"/>
</dbReference>
<comment type="caution">
    <text evidence="1">The sequence shown here is derived from an EMBL/GenBank/DDBJ whole genome shotgun (WGS) entry which is preliminary data.</text>
</comment>
<organism evidence="1 2">
    <name type="scientific">Rodentibacter pneumotropicus</name>
    <dbReference type="NCBI Taxonomy" id="758"/>
    <lineage>
        <taxon>Bacteria</taxon>
        <taxon>Pseudomonadati</taxon>
        <taxon>Pseudomonadota</taxon>
        <taxon>Gammaproteobacteria</taxon>
        <taxon>Pasteurellales</taxon>
        <taxon>Pasteurellaceae</taxon>
        <taxon>Rodentibacter</taxon>
    </lineage>
</organism>
<sequence length="76" mass="9290">MDEVFPDIDIENNMLVVDFEYGNGDINTERYFFEIDDNGIFLKSRRFISYRYNQDRIDNFKNINILDVEFYKMINN</sequence>
<protein>
    <submittedName>
        <fullName evidence="1">Uncharacterized protein</fullName>
    </submittedName>
</protein>
<evidence type="ECO:0000313" key="2">
    <source>
        <dbReference type="Proteomes" id="UP001206350"/>
    </source>
</evidence>
<name>A0AAW5LGH7_9PAST</name>
<keyword evidence="2" id="KW-1185">Reference proteome</keyword>
<gene>
    <name evidence="1" type="ORF">MUU45_002307</name>
</gene>
<reference evidence="1 2" key="1">
    <citation type="journal article" date="2022" name="Microbiol. Spectr.">
        <title>Microbiota of the Pregnant Mouse: Characterization of the Bacterial Communities in the Oral Cavity, Lung, Intestine, and Vagina through Culture and DNA Sequencing.</title>
        <authorList>
            <person name="Greenberg J.M."/>
            <person name="Romero R."/>
            <person name="Winters A.D."/>
            <person name="Galaz J."/>
            <person name="Garcia-Flores V."/>
            <person name="Arenas-Hernandez M."/>
            <person name="Panzer J."/>
            <person name="Shaffer Z."/>
            <person name="Kracht D.J."/>
            <person name="Gomez-Lopez N."/>
            <person name="Theis K.R."/>
        </authorList>
    </citation>
    <scope>NUCLEOTIDE SEQUENCE [LARGE SCALE GENOMIC DNA]</scope>
    <source>
        <strain evidence="1 2">MAC-C1-H1</strain>
    </source>
</reference>
<dbReference type="EMBL" id="JALJCU010000029">
    <property type="protein sequence ID" value="MCQ9122243.1"/>
    <property type="molecule type" value="Genomic_DNA"/>
</dbReference>
<evidence type="ECO:0000313" key="1">
    <source>
        <dbReference type="EMBL" id="MCQ9122243.1"/>
    </source>
</evidence>
<dbReference type="AlphaFoldDB" id="A0AAW5LGH7"/>
<accession>A0AAW5LGH7</accession>
<proteinExistence type="predicted"/>